<keyword evidence="7" id="KW-0547">Nucleotide-binding</keyword>
<feature type="transmembrane region" description="Helical" evidence="14">
    <location>
        <begin position="594"/>
        <end position="613"/>
    </location>
</feature>
<dbReference type="GO" id="GO:0046872">
    <property type="term" value="F:metal ion binding"/>
    <property type="evidence" value="ECO:0007669"/>
    <property type="project" value="UniProtKB-KW"/>
</dbReference>
<keyword evidence="10 14" id="KW-1133">Transmembrane helix</keyword>
<feature type="transmembrane region" description="Helical" evidence="14">
    <location>
        <begin position="34"/>
        <end position="54"/>
    </location>
</feature>
<dbReference type="AlphaFoldDB" id="A0AAV7AP82"/>
<dbReference type="EMBL" id="WNYA01000007">
    <property type="protein sequence ID" value="KAG8563349.1"/>
    <property type="molecule type" value="Genomic_DNA"/>
</dbReference>
<protein>
    <recommendedName>
        <fullName evidence="4">adenylate cyclase</fullName>
        <ecNumber evidence="4">4.6.1.1</ecNumber>
    </recommendedName>
</protein>
<dbReference type="GO" id="GO:0007189">
    <property type="term" value="P:adenylate cyclase-activating G protein-coupled receptor signaling pathway"/>
    <property type="evidence" value="ECO:0007669"/>
    <property type="project" value="TreeGrafter"/>
</dbReference>
<evidence type="ECO:0000313" key="17">
    <source>
        <dbReference type="Proteomes" id="UP000824782"/>
    </source>
</evidence>
<gene>
    <name evidence="16" type="ORF">GDO81_016030</name>
</gene>
<keyword evidence="13" id="KW-0456">Lyase</keyword>
<feature type="transmembrane region" description="Helical" evidence="14">
    <location>
        <begin position="147"/>
        <end position="167"/>
    </location>
</feature>
<dbReference type="Pfam" id="PF06327">
    <property type="entry name" value="Adcy_cons_dom"/>
    <property type="match status" value="1"/>
</dbReference>
<proteinExistence type="predicted"/>
<keyword evidence="6" id="KW-0479">Metal-binding</keyword>
<evidence type="ECO:0000256" key="5">
    <source>
        <dbReference type="ARBA" id="ARBA00022692"/>
    </source>
</evidence>
<dbReference type="InterPro" id="IPR001054">
    <property type="entry name" value="A/G_cyclase"/>
</dbReference>
<dbReference type="Gene3D" id="3.30.70.1230">
    <property type="entry name" value="Nucleotide cyclase"/>
    <property type="match status" value="1"/>
</dbReference>
<feature type="transmembrane region" description="Helical" evidence="14">
    <location>
        <begin position="179"/>
        <end position="195"/>
    </location>
</feature>
<feature type="transmembrane region" description="Helical" evidence="14">
    <location>
        <begin position="619"/>
        <end position="639"/>
    </location>
</feature>
<feature type="transmembrane region" description="Helical" evidence="14">
    <location>
        <begin position="125"/>
        <end position="142"/>
    </location>
</feature>
<dbReference type="FunFam" id="3.30.70.1230:FF:000012">
    <property type="entry name" value="Adenylate cyclase"/>
    <property type="match status" value="1"/>
</dbReference>
<dbReference type="SUPFAM" id="SSF55073">
    <property type="entry name" value="Nucleotide cyclase"/>
    <property type="match status" value="1"/>
</dbReference>
<reference evidence="16" key="1">
    <citation type="thesis" date="2020" institute="ProQuest LLC" country="789 East Eisenhower Parkway, Ann Arbor, MI, USA">
        <title>Comparative Genomics and Chromosome Evolution.</title>
        <authorList>
            <person name="Mudd A.B."/>
        </authorList>
    </citation>
    <scope>NUCLEOTIDE SEQUENCE</scope>
    <source>
        <strain evidence="16">237g6f4</strain>
        <tissue evidence="16">Blood</tissue>
    </source>
</reference>
<dbReference type="GO" id="GO:0004016">
    <property type="term" value="F:adenylate cyclase activity"/>
    <property type="evidence" value="ECO:0007669"/>
    <property type="project" value="UniProtKB-EC"/>
</dbReference>
<dbReference type="GO" id="GO:0005886">
    <property type="term" value="C:plasma membrane"/>
    <property type="evidence" value="ECO:0007669"/>
    <property type="project" value="InterPro"/>
</dbReference>
<comment type="cofactor">
    <cofactor evidence="2">
        <name>Mn(2+)</name>
        <dbReference type="ChEBI" id="CHEBI:29035"/>
    </cofactor>
</comment>
<sequence>MPSKGKYLIKDNEDWMITHSLYEKYQCISQHYPLLLILLFVVGTACVTLIVIFFTTNHDPVKHLPFIIVVFVALVIFCALYVLVYTESFVRKWLQVFSMVIYICLLTIGYVLIFDPNNVQTWDQVPFFLFITFTVYTMLPLGMRACLIISIISGMSHIVVITITVMMDSNTRETIAFELIANAVIFLCGNLMGAFHKYHMQDASRDLYSYTVKCIRVKMKLEMQKRQQESLLLSVLPVYISMEMKLAIQDRLKETNDNRQPDKNFHSLYVKRHQNVSILYADIVGFTRLASDCSPKELVVMLNELFGKFDQIAKENECMRIKILGDCYYCVSGLPVSLPNNAKNCVKMGLDMCEAIKKVREATGADINMRVGVHSGNVLCGVIGLRKWQFDVWSHDVSLANRMESAGVPGRVHITEATLKHLNGAYCVEDGHGELRDPYLKEMNIKTYLIIDPRSKERHIQNHHISRTRVNDGLKVRPSVRMTRYLESWGAARPFSHLDSSEPSTVIPVTNGKPKREIALQNMGRQFNTERTVSQKRNQEEELHDRMLNTIDGLSSVKPWFGKSDDFYAFLLFFTGDGLEREYRTIRIPKIRNYFLCASVVFLCIFLVQILVMPRSVKLGASFAVVFLLILCVLIICFADKGVHFCQESSPMSQALCSISENVETKPLLRALLAALTIGALLVIAILNLPLDENLQKCNGSNPETNACQSIPVSLAICNGLYTVDTLAQLYENWCNLLLCSFPHFCAVCAR</sequence>
<keyword evidence="12" id="KW-0464">Manganese</keyword>
<dbReference type="PANTHER" id="PTHR45627">
    <property type="entry name" value="ADENYLATE CYCLASE TYPE 1"/>
    <property type="match status" value="1"/>
</dbReference>
<evidence type="ECO:0000256" key="9">
    <source>
        <dbReference type="ARBA" id="ARBA00022842"/>
    </source>
</evidence>
<keyword evidence="17" id="KW-1185">Reference proteome</keyword>
<evidence type="ECO:0000256" key="6">
    <source>
        <dbReference type="ARBA" id="ARBA00022723"/>
    </source>
</evidence>
<comment type="subcellular location">
    <subcellularLocation>
        <location evidence="3">Membrane</location>
        <topology evidence="3">Multi-pass membrane protein</topology>
    </subcellularLocation>
</comment>
<evidence type="ECO:0000256" key="3">
    <source>
        <dbReference type="ARBA" id="ARBA00004141"/>
    </source>
</evidence>
<name>A0AAV7AP82_ENGPU</name>
<evidence type="ECO:0000256" key="12">
    <source>
        <dbReference type="ARBA" id="ARBA00023211"/>
    </source>
</evidence>
<dbReference type="GO" id="GO:0007193">
    <property type="term" value="P:adenylate cyclase-inhibiting G protein-coupled receptor signaling pathway"/>
    <property type="evidence" value="ECO:0007669"/>
    <property type="project" value="TreeGrafter"/>
</dbReference>
<comment type="catalytic activity">
    <reaction evidence="1">
        <text>ATP = 3',5'-cyclic AMP + diphosphate</text>
        <dbReference type="Rhea" id="RHEA:15389"/>
        <dbReference type="ChEBI" id="CHEBI:30616"/>
        <dbReference type="ChEBI" id="CHEBI:33019"/>
        <dbReference type="ChEBI" id="CHEBI:58165"/>
        <dbReference type="EC" id="4.6.1.1"/>
    </reaction>
</comment>
<dbReference type="Pfam" id="PF16214">
    <property type="entry name" value="AC_N"/>
    <property type="match status" value="1"/>
</dbReference>
<keyword evidence="11 14" id="KW-0472">Membrane</keyword>
<dbReference type="PROSITE" id="PS50125">
    <property type="entry name" value="GUANYLATE_CYCLASE_2"/>
    <property type="match status" value="1"/>
</dbReference>
<dbReference type="EC" id="4.6.1.1" evidence="4"/>
<evidence type="ECO:0000259" key="15">
    <source>
        <dbReference type="PROSITE" id="PS50125"/>
    </source>
</evidence>
<keyword evidence="8" id="KW-0067">ATP-binding</keyword>
<dbReference type="PANTHER" id="PTHR45627:SF9">
    <property type="entry name" value="ADENYLATE CYCLASE TYPE 7"/>
    <property type="match status" value="1"/>
</dbReference>
<feature type="transmembrane region" description="Helical" evidence="14">
    <location>
        <begin position="93"/>
        <end position="113"/>
    </location>
</feature>
<dbReference type="InterPro" id="IPR032628">
    <property type="entry name" value="AC_N"/>
</dbReference>
<evidence type="ECO:0000256" key="2">
    <source>
        <dbReference type="ARBA" id="ARBA00001936"/>
    </source>
</evidence>
<organism evidence="16 17">
    <name type="scientific">Engystomops pustulosus</name>
    <name type="common">Tungara frog</name>
    <name type="synonym">Physalaemus pustulosus</name>
    <dbReference type="NCBI Taxonomy" id="76066"/>
    <lineage>
        <taxon>Eukaryota</taxon>
        <taxon>Metazoa</taxon>
        <taxon>Chordata</taxon>
        <taxon>Craniata</taxon>
        <taxon>Vertebrata</taxon>
        <taxon>Euteleostomi</taxon>
        <taxon>Amphibia</taxon>
        <taxon>Batrachia</taxon>
        <taxon>Anura</taxon>
        <taxon>Neobatrachia</taxon>
        <taxon>Hyloidea</taxon>
        <taxon>Leptodactylidae</taxon>
        <taxon>Leiuperinae</taxon>
        <taxon>Engystomops</taxon>
    </lineage>
</organism>
<dbReference type="InterPro" id="IPR029787">
    <property type="entry name" value="Nucleotide_cyclase"/>
</dbReference>
<evidence type="ECO:0000256" key="7">
    <source>
        <dbReference type="ARBA" id="ARBA00022741"/>
    </source>
</evidence>
<evidence type="ECO:0000256" key="10">
    <source>
        <dbReference type="ARBA" id="ARBA00022989"/>
    </source>
</evidence>
<evidence type="ECO:0000256" key="14">
    <source>
        <dbReference type="SAM" id="Phobius"/>
    </source>
</evidence>
<accession>A0AAV7AP82</accession>
<evidence type="ECO:0000256" key="1">
    <source>
        <dbReference type="ARBA" id="ARBA00001593"/>
    </source>
</evidence>
<dbReference type="GO" id="GO:0035556">
    <property type="term" value="P:intracellular signal transduction"/>
    <property type="evidence" value="ECO:0007669"/>
    <property type="project" value="InterPro"/>
</dbReference>
<evidence type="ECO:0000256" key="4">
    <source>
        <dbReference type="ARBA" id="ARBA00012201"/>
    </source>
</evidence>
<evidence type="ECO:0000256" key="8">
    <source>
        <dbReference type="ARBA" id="ARBA00022840"/>
    </source>
</evidence>
<dbReference type="InterPro" id="IPR009398">
    <property type="entry name" value="Adcy_conserved_dom"/>
</dbReference>
<dbReference type="GO" id="GO:0005524">
    <property type="term" value="F:ATP binding"/>
    <property type="evidence" value="ECO:0007669"/>
    <property type="project" value="UniProtKB-KW"/>
</dbReference>
<feature type="domain" description="Guanylate cyclase" evidence="15">
    <location>
        <begin position="277"/>
        <end position="404"/>
    </location>
</feature>
<feature type="transmembrane region" description="Helical" evidence="14">
    <location>
        <begin position="668"/>
        <end position="691"/>
    </location>
</feature>
<keyword evidence="9" id="KW-0460">Magnesium</keyword>
<dbReference type="Proteomes" id="UP000824782">
    <property type="component" value="Unassembled WGS sequence"/>
</dbReference>
<dbReference type="SMART" id="SM00044">
    <property type="entry name" value="CYCc"/>
    <property type="match status" value="1"/>
</dbReference>
<comment type="caution">
    <text evidence="16">The sequence shown here is derived from an EMBL/GenBank/DDBJ whole genome shotgun (WGS) entry which is preliminary data.</text>
</comment>
<dbReference type="Pfam" id="PF00211">
    <property type="entry name" value="Guanylate_cyc"/>
    <property type="match status" value="1"/>
</dbReference>
<evidence type="ECO:0000313" key="16">
    <source>
        <dbReference type="EMBL" id="KAG8563349.1"/>
    </source>
</evidence>
<evidence type="ECO:0000256" key="11">
    <source>
        <dbReference type="ARBA" id="ARBA00023136"/>
    </source>
</evidence>
<dbReference type="CDD" id="cd07302">
    <property type="entry name" value="CHD"/>
    <property type="match status" value="1"/>
</dbReference>
<evidence type="ECO:0000256" key="13">
    <source>
        <dbReference type="ARBA" id="ARBA00023239"/>
    </source>
</evidence>
<feature type="transmembrane region" description="Helical" evidence="14">
    <location>
        <begin position="66"/>
        <end position="86"/>
    </location>
</feature>
<keyword evidence="5 14" id="KW-0812">Transmembrane</keyword>
<dbReference type="GO" id="GO:0006171">
    <property type="term" value="P:cAMP biosynthetic process"/>
    <property type="evidence" value="ECO:0007669"/>
    <property type="project" value="InterPro"/>
</dbReference>